<evidence type="ECO:0000256" key="7">
    <source>
        <dbReference type="ARBA" id="ARBA00022824"/>
    </source>
</evidence>
<keyword evidence="6 12" id="KW-0812">Transmembrane</keyword>
<feature type="transmembrane region" description="Helical" evidence="12">
    <location>
        <begin position="196"/>
        <end position="222"/>
    </location>
</feature>
<dbReference type="GO" id="GO:0052917">
    <property type="term" value="F:dol-P-Man:Man(7)GlcNAc(2)-PP-Dol alpha-1,6-mannosyltransferase activity"/>
    <property type="evidence" value="ECO:0007669"/>
    <property type="project" value="UniProtKB-EC"/>
</dbReference>
<keyword evidence="8 12" id="KW-1133">Transmembrane helix</keyword>
<dbReference type="PANTHER" id="PTHR22760">
    <property type="entry name" value="GLYCOSYLTRANSFERASE"/>
    <property type="match status" value="1"/>
</dbReference>
<feature type="transmembrane region" description="Helical" evidence="12">
    <location>
        <begin position="344"/>
        <end position="363"/>
    </location>
</feature>
<evidence type="ECO:0000256" key="9">
    <source>
        <dbReference type="ARBA" id="ARBA00023136"/>
    </source>
</evidence>
<evidence type="ECO:0000256" key="4">
    <source>
        <dbReference type="ARBA" id="ARBA00022676"/>
    </source>
</evidence>
<evidence type="ECO:0000256" key="2">
    <source>
        <dbReference type="ARBA" id="ARBA00004922"/>
    </source>
</evidence>
<evidence type="ECO:0000256" key="1">
    <source>
        <dbReference type="ARBA" id="ARBA00004477"/>
    </source>
</evidence>
<comment type="subcellular location">
    <subcellularLocation>
        <location evidence="1 12">Endoplasmic reticulum membrane</location>
        <topology evidence="1 12">Multi-pass membrane protein</topology>
    </subcellularLocation>
</comment>
<evidence type="ECO:0000256" key="6">
    <source>
        <dbReference type="ARBA" id="ARBA00022692"/>
    </source>
</evidence>
<dbReference type="EC" id="2.4.1.-" evidence="12"/>
<evidence type="ECO:0000313" key="13">
    <source>
        <dbReference type="EMBL" id="KAK0383188.1"/>
    </source>
</evidence>
<feature type="transmembrane region" description="Helical" evidence="12">
    <location>
        <begin position="164"/>
        <end position="184"/>
    </location>
</feature>
<keyword evidence="5" id="KW-0808">Transferase</keyword>
<proteinExistence type="inferred from homology"/>
<keyword evidence="9 12" id="KW-0472">Membrane</keyword>
<protein>
    <recommendedName>
        <fullName evidence="12">Mannosyltransferase</fullName>
        <ecNumber evidence="12">2.4.1.-</ecNumber>
    </recommendedName>
</protein>
<feature type="transmembrane region" description="Helical" evidence="12">
    <location>
        <begin position="375"/>
        <end position="397"/>
    </location>
</feature>
<keyword evidence="7 12" id="KW-0256">Endoplasmic reticulum</keyword>
<dbReference type="GO" id="GO:0006487">
    <property type="term" value="P:protein N-linked glycosylation"/>
    <property type="evidence" value="ECO:0007669"/>
    <property type="project" value="TreeGrafter"/>
</dbReference>
<name>A0AA39GAM0_SARSR</name>
<organism evidence="13 14">
    <name type="scientific">Sarocladium strictum</name>
    <name type="common">Black bundle disease fungus</name>
    <name type="synonym">Acremonium strictum</name>
    <dbReference type="NCBI Taxonomy" id="5046"/>
    <lineage>
        <taxon>Eukaryota</taxon>
        <taxon>Fungi</taxon>
        <taxon>Dikarya</taxon>
        <taxon>Ascomycota</taxon>
        <taxon>Pezizomycotina</taxon>
        <taxon>Sordariomycetes</taxon>
        <taxon>Hypocreomycetidae</taxon>
        <taxon>Hypocreales</taxon>
        <taxon>Sarocladiaceae</taxon>
        <taxon>Sarocladium</taxon>
    </lineage>
</organism>
<accession>A0AA39GAM0</accession>
<dbReference type="EMBL" id="JAPDFR010000009">
    <property type="protein sequence ID" value="KAK0383188.1"/>
    <property type="molecule type" value="Genomic_DNA"/>
</dbReference>
<evidence type="ECO:0000256" key="3">
    <source>
        <dbReference type="ARBA" id="ARBA00007063"/>
    </source>
</evidence>
<feature type="transmembrane region" description="Helical" evidence="12">
    <location>
        <begin position="85"/>
        <end position="104"/>
    </location>
</feature>
<evidence type="ECO:0000256" key="5">
    <source>
        <dbReference type="ARBA" id="ARBA00022679"/>
    </source>
</evidence>
<reference evidence="13" key="1">
    <citation type="submission" date="2022-10" db="EMBL/GenBank/DDBJ databases">
        <title>Determination and structural analysis of whole genome sequence of Sarocladium strictum F4-1.</title>
        <authorList>
            <person name="Hu L."/>
            <person name="Jiang Y."/>
        </authorList>
    </citation>
    <scope>NUCLEOTIDE SEQUENCE</scope>
    <source>
        <strain evidence="13">F4-1</strain>
    </source>
</reference>
<dbReference type="Proteomes" id="UP001175261">
    <property type="component" value="Unassembled WGS sequence"/>
</dbReference>
<keyword evidence="4 12" id="KW-0328">Glycosyltransferase</keyword>
<comment type="function">
    <text evidence="10">Mannosyltransferase that operates in the biosynthetic pathway of dolichol-linked oligosaccharides, the glycan precursors employed in protein asparagine (N)-glycosylation. The assembly of dolichol-linked oligosaccharides begins on the cytosolic side of the endoplasmic reticulum membrane and finishes in its lumen. The sequential addition of sugars to dolichol pyrophosphate produces dolichol-linked oligosaccharides containing fourteen sugars, including two GlcNAcs, nine mannoses and three glucoses. Once assembled, the oligosaccharide is transferred from the lipid to nascent proteins by oligosaccharyltransferases. In the lumen of the endoplasmic reticulum, adds the eighth mannose residue in an alpha-1,6 linkage onto Man(7)GlcNAc(2)-PP-dolichol to produce Man(8)GlcNAc(2)-PP-dolichol.</text>
</comment>
<evidence type="ECO:0000313" key="14">
    <source>
        <dbReference type="Proteomes" id="UP001175261"/>
    </source>
</evidence>
<feature type="transmembrane region" description="Helical" evidence="12">
    <location>
        <begin position="110"/>
        <end position="127"/>
    </location>
</feature>
<evidence type="ECO:0000256" key="11">
    <source>
        <dbReference type="ARBA" id="ARBA00048899"/>
    </source>
</evidence>
<evidence type="ECO:0000256" key="12">
    <source>
        <dbReference type="RuleBase" id="RU363075"/>
    </source>
</evidence>
<dbReference type="GO" id="GO:0005789">
    <property type="term" value="C:endoplasmic reticulum membrane"/>
    <property type="evidence" value="ECO:0007669"/>
    <property type="project" value="UniProtKB-SubCell"/>
</dbReference>
<comment type="similarity">
    <text evidence="3 12">Belongs to the glycosyltransferase 22 family.</text>
</comment>
<keyword evidence="14" id="KW-1185">Reference proteome</keyword>
<feature type="transmembrane region" description="Helical" evidence="12">
    <location>
        <begin position="20"/>
        <end position="37"/>
    </location>
</feature>
<feature type="transmembrane region" description="Helical" evidence="12">
    <location>
        <begin position="297"/>
        <end position="316"/>
    </location>
</feature>
<dbReference type="Pfam" id="PF03901">
    <property type="entry name" value="Glyco_transf_22"/>
    <property type="match status" value="1"/>
</dbReference>
<feature type="transmembrane region" description="Helical" evidence="12">
    <location>
        <begin position="139"/>
        <end position="158"/>
    </location>
</feature>
<feature type="transmembrane region" description="Helical" evidence="12">
    <location>
        <begin position="234"/>
        <end position="257"/>
    </location>
</feature>
<comment type="pathway">
    <text evidence="2">Protein modification; protein glycosylation.</text>
</comment>
<evidence type="ECO:0000256" key="8">
    <source>
        <dbReference type="ARBA" id="ARBA00022989"/>
    </source>
</evidence>
<dbReference type="InterPro" id="IPR005599">
    <property type="entry name" value="GPI_mannosylTrfase"/>
</dbReference>
<comment type="catalytic activity">
    <reaction evidence="11">
        <text>an alpha-D-Man-(1-&gt;2)-alpha-D-Man-(1-&gt;2)-alpha-D-Man-(1-&gt;3)-[alpha-D-Man-(1-&gt;2)-alpha-D-Man-(1-&gt;3)-alpha-D-Man-(1-&gt;6)]-beta-D-Man-(1-&gt;4)-beta-D-GlcNAc-(1-&gt;4)-alpha-D-GlcNAc-diphospho-di-trans,poly-cis-dolichol + a di-trans,poly-cis-dolichyl beta-D-mannosyl phosphate = an alpha-D-Man-(1-&gt;2)-alpha-D-Man-(1-&gt;2)-alpha-D-Man-(1-&gt;3)-[alpha-D-Man-(1-&gt;2)-alpha-D-Man-(1-&gt;3)-[alpha-D-Man-(1-&gt;6)]-alpha-D-Man-(1-&gt;6)]-beta-D-Man-(1-&gt;4)-beta-D-GlcNAc-(1-&gt;4)-alpha-D-GlcNAc-diphospho-di-trans,poly-cis-dolichol + a di-trans,poly-cis-dolichyl phosphate + H(+)</text>
        <dbReference type="Rhea" id="RHEA:29535"/>
        <dbReference type="Rhea" id="RHEA-COMP:19498"/>
        <dbReference type="Rhea" id="RHEA-COMP:19501"/>
        <dbReference type="Rhea" id="RHEA-COMP:19518"/>
        <dbReference type="Rhea" id="RHEA-COMP:19519"/>
        <dbReference type="ChEBI" id="CHEBI:15378"/>
        <dbReference type="ChEBI" id="CHEBI:57683"/>
        <dbReference type="ChEBI" id="CHEBI:58211"/>
        <dbReference type="ChEBI" id="CHEBI:132517"/>
        <dbReference type="ChEBI" id="CHEBI:132519"/>
        <dbReference type="EC" id="2.4.1.260"/>
    </reaction>
    <physiologicalReaction direction="left-to-right" evidence="11">
        <dbReference type="Rhea" id="RHEA:29536"/>
    </physiologicalReaction>
</comment>
<dbReference type="PANTHER" id="PTHR22760:SF1">
    <property type="entry name" value="DOL-P-MAN:MAN(7)GLCNAC(2)-PP-DOL ALPHA-1,6-MANNOSYLTRANSFERASE"/>
    <property type="match status" value="1"/>
</dbReference>
<sequence>MSLSGDFVALTDLKADTYSDLALTSLLFLTPLLHLLLSPATKVEESFNLQAAHDLLVYGTPTSSISSRLSSTYDHFTFPGAVPRTFTGAVILAGLSQPLVAILGFENAQFVVRGVLGLANAAALLFFRKRLGRAFGDGVGRWWIVMLVSQFHVMYYLTRTLPNMLAFSLTTLASALTLPSSSGLTSLPLQKQSLGLLTFAAVIFRAELAILLITTVFTLQFIYPPRPSPLPFKILIPTFLGCFFSALILSVPLDCYFWQRPLWPELSGFLFNVVKGSSSEWGVSPWHYYFTSALPRLLLNPLAIPLIIFALVTPGISSQARLLFTPSFLFLAIYSLQPHKEARFIFYVVPPFTAVAALSANYISNRASKTLSLTLFRSALAISILISAAASTAMLLFSSLNYPGGDALSELYQLAAHESGAVRVHADVLTCMTGLTLFGQNPHGLPLALLDPSDIEHAQAHVSNPPPIFLFDKTEDSVRLTWPRFWREFDYLLMEDPSKALGEWETLGVVHGFAGVEMLRPGQKAQSGEERVLGIAKLVHGVRDLVRQTTGGWWIGPKMAPRIRIMRRVEEAGVIS</sequence>
<evidence type="ECO:0000256" key="10">
    <source>
        <dbReference type="ARBA" id="ARBA00044721"/>
    </source>
</evidence>
<dbReference type="AlphaFoldDB" id="A0AA39GAM0"/>
<gene>
    <name evidence="13" type="ORF">NLU13_9101</name>
</gene>
<comment type="caution">
    <text evidence="13">The sequence shown here is derived from an EMBL/GenBank/DDBJ whole genome shotgun (WGS) entry which is preliminary data.</text>
</comment>